<reference evidence="2" key="1">
    <citation type="submission" date="2022-12" db="EMBL/GenBank/DDBJ databases">
        <authorList>
            <person name="Alioto T."/>
            <person name="Alioto T."/>
            <person name="Gomez Garrido J."/>
        </authorList>
    </citation>
    <scope>NUCLEOTIDE SEQUENCE</scope>
</reference>
<evidence type="ECO:0000313" key="3">
    <source>
        <dbReference type="Proteomes" id="UP001178461"/>
    </source>
</evidence>
<evidence type="ECO:0000313" key="2">
    <source>
        <dbReference type="EMBL" id="CAI5796331.1"/>
    </source>
</evidence>
<dbReference type="EMBL" id="OX395142">
    <property type="protein sequence ID" value="CAI5796331.1"/>
    <property type="molecule type" value="Genomic_DNA"/>
</dbReference>
<gene>
    <name evidence="2" type="ORF">PODLI_1B043192</name>
</gene>
<keyword evidence="3" id="KW-1185">Reference proteome</keyword>
<sequence>MLVGKESALQYLAFPSSDQNAIDQPSRFACGDARGRAPRSSPHGSRVRRQDGGGEGGGAEGLERRAPPPRRQGARLLARPRLEERGANHVVRRPAFLLRAAPPLPSPLPRAAATALQLEADGGGGGGGEAAVNVVAVAAATAFCAGKPRARYRQPPAFCGGEGSGAAVSRGRRCRRAQPARVLNTLSEYKLEEANIS</sequence>
<dbReference type="Proteomes" id="UP001178461">
    <property type="component" value="Chromosome 17"/>
</dbReference>
<evidence type="ECO:0000256" key="1">
    <source>
        <dbReference type="SAM" id="MobiDB-lite"/>
    </source>
</evidence>
<feature type="region of interest" description="Disordered" evidence="1">
    <location>
        <begin position="13"/>
        <end position="75"/>
    </location>
</feature>
<proteinExistence type="predicted"/>
<accession>A0AA35PP96</accession>
<protein>
    <submittedName>
        <fullName evidence="2">Uncharacterized protein</fullName>
    </submittedName>
</protein>
<dbReference type="AlphaFoldDB" id="A0AA35PP96"/>
<organism evidence="2 3">
    <name type="scientific">Podarcis lilfordi</name>
    <name type="common">Lilford's wall lizard</name>
    <dbReference type="NCBI Taxonomy" id="74358"/>
    <lineage>
        <taxon>Eukaryota</taxon>
        <taxon>Metazoa</taxon>
        <taxon>Chordata</taxon>
        <taxon>Craniata</taxon>
        <taxon>Vertebrata</taxon>
        <taxon>Euteleostomi</taxon>
        <taxon>Lepidosauria</taxon>
        <taxon>Squamata</taxon>
        <taxon>Bifurcata</taxon>
        <taxon>Unidentata</taxon>
        <taxon>Episquamata</taxon>
        <taxon>Laterata</taxon>
        <taxon>Lacertibaenia</taxon>
        <taxon>Lacertidae</taxon>
        <taxon>Podarcis</taxon>
    </lineage>
</organism>
<name>A0AA35PP96_9SAUR</name>